<sequence>MASKRRSCKNKPDVFCYICGEYTLVHNRNQVTCFIKRAYHAYFGIKLGDQDKDWAPHMVCKACTVYLHQWTKGKKTCLKFGIPMVWREQRNHDTDCYFCSIDLTGINRKNRSSLEYPDLQSARRPVAHCDDIPVPVFHKLQDISDDESSSDEDQETEEEWPVVDDETPQLFSQQELNDLVRDLSLSKASAELHQEYLQFFSEVQDLVYCTDIAQLLHHLGVPQYKPEDWRLFIDSSKRSLKCVLLHNGNQFASVPLAHSTKLKEKYEAVKYVLEMIRYDQHKDPEFEKSMNKVEQEAWNAFVLVVKNFFGNNKARNYAELVNNMVTAFKKLGCNMSIKLHYLFSHMDRFPENLGSMSDEQGERFHQEMKEMETRYQGRWNAVMMADYCWTLKRDIPDAEHSRVSNKRKFQP</sequence>
<dbReference type="GeneID" id="20204166"/>
<dbReference type="HOGENOM" id="CLU_027602_2_0_1"/>
<dbReference type="OrthoDB" id="6147016at2759"/>
<dbReference type="RefSeq" id="XP_009017580.1">
    <property type="nucleotide sequence ID" value="XM_009019332.1"/>
</dbReference>
<evidence type="ECO:0000313" key="3">
    <source>
        <dbReference type="EnsemblMetazoa" id="HelroP172670"/>
    </source>
</evidence>
<evidence type="ECO:0000313" key="4">
    <source>
        <dbReference type="Proteomes" id="UP000015101"/>
    </source>
</evidence>
<organism evidence="3 4">
    <name type="scientific">Helobdella robusta</name>
    <name type="common">Californian leech</name>
    <dbReference type="NCBI Taxonomy" id="6412"/>
    <lineage>
        <taxon>Eukaryota</taxon>
        <taxon>Metazoa</taxon>
        <taxon>Spiralia</taxon>
        <taxon>Lophotrochozoa</taxon>
        <taxon>Annelida</taxon>
        <taxon>Clitellata</taxon>
        <taxon>Hirudinea</taxon>
        <taxon>Rhynchobdellida</taxon>
        <taxon>Glossiphoniidae</taxon>
        <taxon>Helobdella</taxon>
    </lineage>
</organism>
<evidence type="ECO:0000256" key="1">
    <source>
        <dbReference type="SAM" id="MobiDB-lite"/>
    </source>
</evidence>
<dbReference type="CTD" id="20204166"/>
<feature type="region of interest" description="Disordered" evidence="1">
    <location>
        <begin position="143"/>
        <end position="163"/>
    </location>
</feature>
<gene>
    <name evidence="3" type="primary">20204166</name>
    <name evidence="2" type="ORF">HELRODRAFT_172670</name>
</gene>
<dbReference type="PANTHER" id="PTHR46114">
    <property type="entry name" value="APPLE DOMAIN-CONTAINING PROTEIN"/>
    <property type="match status" value="1"/>
</dbReference>
<dbReference type="AlphaFoldDB" id="T1F5R7"/>
<reference evidence="3" key="3">
    <citation type="submission" date="2015-06" db="UniProtKB">
        <authorList>
            <consortium name="EnsemblMetazoa"/>
        </authorList>
    </citation>
    <scope>IDENTIFICATION</scope>
</reference>
<keyword evidence="4" id="KW-1185">Reference proteome</keyword>
<accession>T1F5R7</accession>
<dbReference type="STRING" id="6412.T1F5R7"/>
<dbReference type="EnsemblMetazoa" id="HelroT172670">
    <property type="protein sequence ID" value="HelroP172670"/>
    <property type="gene ID" value="HelroG172670"/>
</dbReference>
<dbReference type="EMBL" id="KB096502">
    <property type="protein sequence ID" value="ESO04311.1"/>
    <property type="molecule type" value="Genomic_DNA"/>
</dbReference>
<reference evidence="4" key="1">
    <citation type="submission" date="2012-12" db="EMBL/GenBank/DDBJ databases">
        <authorList>
            <person name="Hellsten U."/>
            <person name="Grimwood J."/>
            <person name="Chapman J.A."/>
            <person name="Shapiro H."/>
            <person name="Aerts A."/>
            <person name="Otillar R.P."/>
            <person name="Terry A.Y."/>
            <person name="Boore J.L."/>
            <person name="Simakov O."/>
            <person name="Marletaz F."/>
            <person name="Cho S.-J."/>
            <person name="Edsinger-Gonzales E."/>
            <person name="Havlak P."/>
            <person name="Kuo D.-H."/>
            <person name="Larsson T."/>
            <person name="Lv J."/>
            <person name="Arendt D."/>
            <person name="Savage R."/>
            <person name="Osoegawa K."/>
            <person name="de Jong P."/>
            <person name="Lindberg D.R."/>
            <person name="Seaver E.C."/>
            <person name="Weisblat D.A."/>
            <person name="Putnam N.H."/>
            <person name="Grigoriev I.V."/>
            <person name="Rokhsar D.S."/>
        </authorList>
    </citation>
    <scope>NUCLEOTIDE SEQUENCE</scope>
</reference>
<dbReference type="EMBL" id="AMQM01004312">
    <property type="status" value="NOT_ANNOTATED_CDS"/>
    <property type="molecule type" value="Genomic_DNA"/>
</dbReference>
<name>T1F5R7_HELRO</name>
<dbReference type="eggNOG" id="ENOG502QV3V">
    <property type="taxonomic scope" value="Eukaryota"/>
</dbReference>
<dbReference type="InParanoid" id="T1F5R7"/>
<proteinExistence type="predicted"/>
<protein>
    <submittedName>
        <fullName evidence="2 3">Uncharacterized protein</fullName>
    </submittedName>
</protein>
<dbReference type="Proteomes" id="UP000015101">
    <property type="component" value="Unassembled WGS sequence"/>
</dbReference>
<evidence type="ECO:0000313" key="2">
    <source>
        <dbReference type="EMBL" id="ESO04311.1"/>
    </source>
</evidence>
<dbReference type="KEGG" id="hro:HELRODRAFT_172670"/>
<reference evidence="2 4" key="2">
    <citation type="journal article" date="2013" name="Nature">
        <title>Insights into bilaterian evolution from three spiralian genomes.</title>
        <authorList>
            <person name="Simakov O."/>
            <person name="Marletaz F."/>
            <person name="Cho S.J."/>
            <person name="Edsinger-Gonzales E."/>
            <person name="Havlak P."/>
            <person name="Hellsten U."/>
            <person name="Kuo D.H."/>
            <person name="Larsson T."/>
            <person name="Lv J."/>
            <person name="Arendt D."/>
            <person name="Savage R."/>
            <person name="Osoegawa K."/>
            <person name="de Jong P."/>
            <person name="Grimwood J."/>
            <person name="Chapman J.A."/>
            <person name="Shapiro H."/>
            <person name="Aerts A."/>
            <person name="Otillar R.P."/>
            <person name="Terry A.Y."/>
            <person name="Boore J.L."/>
            <person name="Grigoriev I.V."/>
            <person name="Lindberg D.R."/>
            <person name="Seaver E.C."/>
            <person name="Weisblat D.A."/>
            <person name="Putnam N.H."/>
            <person name="Rokhsar D.S."/>
        </authorList>
    </citation>
    <scope>NUCLEOTIDE SEQUENCE</scope>
</reference>
<dbReference type="EMBL" id="AMQM01004311">
    <property type="status" value="NOT_ANNOTATED_CDS"/>
    <property type="molecule type" value="Genomic_DNA"/>
</dbReference>
<dbReference type="PANTHER" id="PTHR46114:SF1">
    <property type="entry name" value="ZAD DOMAIN-CONTAINING PROTEIN"/>
    <property type="match status" value="1"/>
</dbReference>